<protein>
    <recommendedName>
        <fullName evidence="3">ubiquitinyl hydrolase 1</fullName>
        <ecNumber evidence="3">3.4.19.12</ecNumber>
    </recommendedName>
</protein>
<feature type="domain" description="Rab-GAP TBC" evidence="9">
    <location>
        <begin position="43"/>
        <end position="235"/>
    </location>
</feature>
<dbReference type="FunFam" id="1.10.10.750:FF:000001">
    <property type="entry name" value="TBC1 domain family member 10A"/>
    <property type="match status" value="1"/>
</dbReference>
<dbReference type="EMBL" id="CABD030103345">
    <property type="status" value="NOT_ANNOTATED_CDS"/>
    <property type="molecule type" value="Genomic_DNA"/>
</dbReference>
<feature type="compositionally biased region" description="Basic and acidic residues" evidence="8">
    <location>
        <begin position="957"/>
        <end position="983"/>
    </location>
</feature>
<dbReference type="GO" id="GO:0005886">
    <property type="term" value="C:plasma membrane"/>
    <property type="evidence" value="ECO:0007669"/>
    <property type="project" value="UniProtKB-SubCell"/>
</dbReference>
<dbReference type="HOGENOM" id="CLU_005123_0_0_1"/>
<dbReference type="GO" id="GO:0005794">
    <property type="term" value="C:Golgi apparatus"/>
    <property type="evidence" value="ECO:0000318"/>
    <property type="project" value="GO_Central"/>
</dbReference>
<dbReference type="FunFam" id="1.10.8.270:FF:000016">
    <property type="entry name" value="TBC1 domain family member 2A"/>
    <property type="match status" value="1"/>
</dbReference>
<comment type="catalytic activity">
    <reaction evidence="1">
        <text>Thiol-dependent hydrolysis of ester, thioester, amide, peptide and isopeptide bonds formed by the C-terminal Gly of ubiquitin (a 76-residue protein attached to proteins as an intracellular targeting signal).</text>
        <dbReference type="EC" id="3.4.19.12"/>
    </reaction>
</comment>
<reference evidence="11" key="3">
    <citation type="submission" date="2025-08" db="UniProtKB">
        <authorList>
            <consortium name="Ensembl"/>
        </authorList>
    </citation>
    <scope>IDENTIFICATION</scope>
</reference>
<dbReference type="FunCoup" id="G3REQ0">
    <property type="interactions" value="141"/>
</dbReference>
<dbReference type="Gene3D" id="1.10.10.750">
    <property type="entry name" value="Ypt/Rab-GAP domain of gyp1p, domain 1"/>
    <property type="match status" value="1"/>
</dbReference>
<evidence type="ECO:0000256" key="6">
    <source>
        <dbReference type="ARBA" id="ARBA00022843"/>
    </source>
</evidence>
<feature type="region of interest" description="Disordered" evidence="8">
    <location>
        <begin position="950"/>
        <end position="1057"/>
    </location>
</feature>
<dbReference type="PANTHER" id="PTHR21646:SF76">
    <property type="entry name" value="UBIQUITIN CARBOXYL-TERMINAL HYDROLASE 32"/>
    <property type="match status" value="1"/>
</dbReference>
<keyword evidence="12" id="KW-1185">Reference proteome</keyword>
<evidence type="ECO:0000259" key="10">
    <source>
        <dbReference type="PROSITE" id="PS50235"/>
    </source>
</evidence>
<dbReference type="EMBL" id="CABD030103338">
    <property type="status" value="NOT_ANNOTATED_CDS"/>
    <property type="molecule type" value="Genomic_DNA"/>
</dbReference>
<organism evidence="11 12">
    <name type="scientific">Gorilla gorilla gorilla</name>
    <name type="common">Western lowland gorilla</name>
    <dbReference type="NCBI Taxonomy" id="9595"/>
    <lineage>
        <taxon>Eukaryota</taxon>
        <taxon>Metazoa</taxon>
        <taxon>Chordata</taxon>
        <taxon>Craniata</taxon>
        <taxon>Vertebrata</taxon>
        <taxon>Euteleostomi</taxon>
        <taxon>Mammalia</taxon>
        <taxon>Eutheria</taxon>
        <taxon>Euarchontoglires</taxon>
        <taxon>Primates</taxon>
        <taxon>Haplorrhini</taxon>
        <taxon>Catarrhini</taxon>
        <taxon>Hominidae</taxon>
        <taxon>Gorilla</taxon>
    </lineage>
</organism>
<proteinExistence type="predicted"/>
<dbReference type="EMBL" id="CABD030103340">
    <property type="status" value="NOT_ANNOTATED_CDS"/>
    <property type="molecule type" value="Genomic_DNA"/>
</dbReference>
<reference evidence="11 12" key="2">
    <citation type="journal article" date="2012" name="Nature">
        <title>Insights into hominid evolution from the gorilla genome sequence.</title>
        <authorList>
            <person name="Scally A."/>
            <person name="Dutheil J.Y."/>
            <person name="Hillier L.W."/>
            <person name="Jordan G.E."/>
            <person name="Goodhead I."/>
            <person name="Herrero J."/>
            <person name="Hobolth A."/>
            <person name="Lappalainen T."/>
            <person name="Mailund T."/>
            <person name="Marques-Bonet T."/>
            <person name="McCarthy S."/>
            <person name="Montgomery S.H."/>
            <person name="Schwalie P.C."/>
            <person name="Tang Y.A."/>
            <person name="Ward M.C."/>
            <person name="Xue Y."/>
            <person name="Yngvadottir B."/>
            <person name="Alkan C."/>
            <person name="Andersen L.N."/>
            <person name="Ayub Q."/>
            <person name="Ball E.V."/>
            <person name="Beal K."/>
            <person name="Bradley B.J."/>
            <person name="Chen Y."/>
            <person name="Clee C.M."/>
            <person name="Fitzgerald S."/>
            <person name="Graves T.A."/>
            <person name="Gu Y."/>
            <person name="Heath P."/>
            <person name="Heger A."/>
            <person name="Karakoc E."/>
            <person name="Kolb-Kokocinski A."/>
            <person name="Laird G.K."/>
            <person name="Lunter G."/>
            <person name="Meader S."/>
            <person name="Mort M."/>
            <person name="Mullikin J.C."/>
            <person name="Munch K."/>
            <person name="O'Connor T.D."/>
            <person name="Phillips A.D."/>
            <person name="Prado-Martinez J."/>
            <person name="Rogers A.S."/>
            <person name="Sajjadian S."/>
            <person name="Schmidt D."/>
            <person name="Shaw K."/>
            <person name="Simpson J.T."/>
            <person name="Stenson P.D."/>
            <person name="Turner D.J."/>
            <person name="Vigilant L."/>
            <person name="Vilella A.J."/>
            <person name="Whitener W."/>
            <person name="Zhu B."/>
            <person name="Cooper D.N."/>
            <person name="de Jong P."/>
            <person name="Dermitzakis E.T."/>
            <person name="Eichler E.E."/>
            <person name="Flicek P."/>
            <person name="Goldman N."/>
            <person name="Mundy N.I."/>
            <person name="Ning Z."/>
            <person name="Odom D.T."/>
            <person name="Ponting C.P."/>
            <person name="Quail M.A."/>
            <person name="Ryder O.A."/>
            <person name="Searle S.M."/>
            <person name="Warren W.C."/>
            <person name="Wilson R.K."/>
            <person name="Schierup M.H."/>
            <person name="Rogers J."/>
            <person name="Tyler-Smith C."/>
            <person name="Durbin R."/>
        </authorList>
    </citation>
    <scope>NUCLEOTIDE SEQUENCE [LARGE SCALE GENOMIC DNA]</scope>
</reference>
<feature type="compositionally biased region" description="Polar residues" evidence="8">
    <location>
        <begin position="1041"/>
        <end position="1052"/>
    </location>
</feature>
<dbReference type="FunFam" id="1.10.472.80:FF:000058">
    <property type="entry name" value="Ubiquitin specific peptidase 6"/>
    <property type="match status" value="1"/>
</dbReference>
<feature type="compositionally biased region" description="Low complexity" evidence="8">
    <location>
        <begin position="996"/>
        <end position="1025"/>
    </location>
</feature>
<dbReference type="InterPro" id="IPR028889">
    <property type="entry name" value="USP"/>
</dbReference>
<dbReference type="Proteomes" id="UP000001519">
    <property type="component" value="Chromosome 17"/>
</dbReference>
<dbReference type="PROSITE" id="PS50086">
    <property type="entry name" value="TBC_RABGAP"/>
    <property type="match status" value="1"/>
</dbReference>
<dbReference type="Gene3D" id="3.90.70.10">
    <property type="entry name" value="Cysteine proteinases"/>
    <property type="match status" value="2"/>
</dbReference>
<evidence type="ECO:0000259" key="9">
    <source>
        <dbReference type="PROSITE" id="PS50086"/>
    </source>
</evidence>
<dbReference type="EMBL" id="CABD030103342">
    <property type="status" value="NOT_ANNOTATED_CDS"/>
    <property type="molecule type" value="Genomic_DNA"/>
</dbReference>
<dbReference type="InterPro" id="IPR000195">
    <property type="entry name" value="Rab-GAP-TBC_dom"/>
</dbReference>
<sequence length="1222" mass="138002">PVTAREAKKIRREMTRTSKWMEMLGEWETYKHSSKLVDRVYKGIPMNIRGLVWSVLLNIQEIKLKNPGRYQIMKERGKRSSEHIHHIDLDVRRTLRNHVFFRDRYGAKQRELFYILLAYSEYNPEVGYCRDLSHIAALFLLYLPEEDAFWALVQLLASERHSLPGFHSPNGGTVQGLQDQQEHVVPKSQPKTMWHQDTEGLCGQCSSLGCLLRNLIDGVSLGLTLRLWNVYLLQGGQALMPIKSIGSKVQQKRLMKTSRCGLWARLRNQFFDTWAMNDDTVLKHLRASTKKLTRKQGDLPPPAKPKQRSLAPRPVPASRGGKTLCKGYRQAPPRPPAQFQRPICSASPPWAPRFSAPCPGGAVWEDTYPVGTQGVPSPAPAQGGPQGSWRFLEWKSTPQLPTDLDIGGPWFPHYDFEWSCWVRAISQEDQLATCWQAEHCRGVHNKDMSWPEEMSFTANSSKIDRQKGKSPVLFFKEIILNRTIAKYAPRFDGFQQQDSQELLAFLLDALHEDLNRVHEKPYVELKESDGRPDWEVAAEAWDNHLRRNRSIVVDLFHGQLRSQVKCKTCGHISVRFDPFNFLSLPLPMDSYMDLEITVIKLDGTTPVRYGLRLNMDEKYTGLKKQLRDLCGLNSEQILLAEVHDSNIKNFPQDNQKVQLSVSGFLCAFEIPVPASPISASSPTQTDFSSSPSTNGMFTLTTNGDLPKPIFIPNGMPNTVVPCGTEKNFTNGMVNGHMPSLPDSPFTGYIIAVHRKMMRTELYFLSPQENRPSLFGMPLIVPCTVHTRKKDLYDAVWIQVSWLARPLPPQEASSHAQDRDNCMGYQYPFTLRVVQKDGNSCVVDKHESVEQSRRAQAEPINLDSCLRAFTTEEELGESEMYYCSKCKTHCLATKKLDLWRLPPFLIIHLKQFQFVNDQWIKSQKIVKFPRESFDPSAFLVPRDLALCQHQPLTPQGDELSKPRIRAREVKKVDAQSSAGKEDMLLSKSPCSLSANISSSPKGSPSSSRKSGTSCPSSKNSSPNSSPQTLGRSKGRLRLPQIGSKNKPSSSKNLDASKENGAGQICELADALSRGHMRGGSQPELVIPQDHEVALANGFLYEHEACGNGCGDGYSNGQLGNHSEEDSTDDQREDTHIKPIYNLYAISVSGLLYGFQRVVCVLFTCLHELHPDEIDTDSAYILFYEQQGIDYAQFLPKIDGKKMADTSSMDEDFESDYKKYSMLQ</sequence>
<dbReference type="PANTHER" id="PTHR21646">
    <property type="entry name" value="UBIQUITIN CARBOXYL-TERMINAL HYDROLASE"/>
    <property type="match status" value="1"/>
</dbReference>
<name>G3REQ0_GORGO</name>
<dbReference type="InterPro" id="IPR038765">
    <property type="entry name" value="Papain-like_cys_pep_sf"/>
</dbReference>
<keyword evidence="6" id="KW-0832">Ubl conjugation</keyword>
<dbReference type="SMART" id="SM00164">
    <property type="entry name" value="TBC"/>
    <property type="match status" value="1"/>
</dbReference>
<dbReference type="Ensembl" id="ENSGGOT00000014446.3">
    <property type="protein sequence ID" value="ENSGGOP00000014041.3"/>
    <property type="gene ID" value="ENSGGOG00000014377.3"/>
</dbReference>
<dbReference type="EMBL" id="CABD030103339">
    <property type="status" value="NOT_ANNOTATED_CDS"/>
    <property type="molecule type" value="Genomic_DNA"/>
</dbReference>
<keyword evidence="7" id="KW-0472">Membrane</keyword>
<comment type="subcellular location">
    <subcellularLocation>
        <location evidence="2">Cell membrane</location>
    </subcellularLocation>
</comment>
<dbReference type="EMBL" id="CABD030103337">
    <property type="status" value="NOT_ANNOTATED_CDS"/>
    <property type="molecule type" value="Genomic_DNA"/>
</dbReference>
<dbReference type="GO" id="GO:0004843">
    <property type="term" value="F:cysteine-type deubiquitinase activity"/>
    <property type="evidence" value="ECO:0000318"/>
    <property type="project" value="GO_Central"/>
</dbReference>
<dbReference type="EMBL" id="CABD030103343">
    <property type="status" value="NOT_ANNOTATED_CDS"/>
    <property type="molecule type" value="Genomic_DNA"/>
</dbReference>
<evidence type="ECO:0000256" key="3">
    <source>
        <dbReference type="ARBA" id="ARBA00012759"/>
    </source>
</evidence>
<evidence type="ECO:0000256" key="2">
    <source>
        <dbReference type="ARBA" id="ARBA00004236"/>
    </source>
</evidence>
<dbReference type="EMBL" id="CABD030103344">
    <property type="status" value="NOT_ANNOTATED_CDS"/>
    <property type="molecule type" value="Genomic_DNA"/>
</dbReference>
<dbReference type="Pfam" id="PF00566">
    <property type="entry name" value="RabGAP-TBC"/>
    <property type="match status" value="1"/>
</dbReference>
<dbReference type="EMBL" id="CABD030103341">
    <property type="status" value="NOT_ANNOTATED_CDS"/>
    <property type="molecule type" value="Genomic_DNA"/>
</dbReference>
<evidence type="ECO:0000256" key="4">
    <source>
        <dbReference type="ARBA" id="ARBA00022475"/>
    </source>
</evidence>
<dbReference type="STRING" id="9593.ENSGGOP00000014041"/>
<dbReference type="GO" id="GO:0016579">
    <property type="term" value="P:protein deubiquitination"/>
    <property type="evidence" value="ECO:0007669"/>
    <property type="project" value="InterPro"/>
</dbReference>
<evidence type="ECO:0000256" key="7">
    <source>
        <dbReference type="ARBA" id="ARBA00023136"/>
    </source>
</evidence>
<dbReference type="GeneTree" id="ENSGT00940000162039"/>
<evidence type="ECO:0000256" key="8">
    <source>
        <dbReference type="SAM" id="MobiDB-lite"/>
    </source>
</evidence>
<dbReference type="GO" id="GO:0005768">
    <property type="term" value="C:endosome"/>
    <property type="evidence" value="ECO:0007669"/>
    <property type="project" value="UniProtKB-ARBA"/>
</dbReference>
<evidence type="ECO:0000256" key="5">
    <source>
        <dbReference type="ARBA" id="ARBA00022801"/>
    </source>
</evidence>
<dbReference type="OMA" id="HDENSST"/>
<evidence type="ECO:0000256" key="1">
    <source>
        <dbReference type="ARBA" id="ARBA00000707"/>
    </source>
</evidence>
<dbReference type="AlphaFoldDB" id="G3REQ0"/>
<evidence type="ECO:0000313" key="12">
    <source>
        <dbReference type="Proteomes" id="UP000001519"/>
    </source>
</evidence>
<dbReference type="SUPFAM" id="SSF54001">
    <property type="entry name" value="Cysteine proteinases"/>
    <property type="match status" value="1"/>
</dbReference>
<dbReference type="PROSITE" id="PS50235">
    <property type="entry name" value="USP_3"/>
    <property type="match status" value="1"/>
</dbReference>
<dbReference type="InterPro" id="IPR050185">
    <property type="entry name" value="Ub_carboxyl-term_hydrolase"/>
</dbReference>
<reference evidence="11" key="4">
    <citation type="submission" date="2025-09" db="UniProtKB">
        <authorList>
            <consortium name="Ensembl"/>
        </authorList>
    </citation>
    <scope>IDENTIFICATION</scope>
</reference>
<dbReference type="FunFam" id="3.90.70.10:FF:000065">
    <property type="entry name" value="Ubiquitin carboxyl-terminal hydrolase 32"/>
    <property type="match status" value="1"/>
</dbReference>
<accession>G3REQ0</accession>
<dbReference type="Pfam" id="PF00443">
    <property type="entry name" value="UCH"/>
    <property type="match status" value="1"/>
</dbReference>
<evidence type="ECO:0000313" key="11">
    <source>
        <dbReference type="Ensembl" id="ENSGGOP00000014041.3"/>
    </source>
</evidence>
<dbReference type="InterPro" id="IPR035969">
    <property type="entry name" value="Rab-GAP_TBC_sf"/>
</dbReference>
<feature type="domain" description="USP" evidence="10">
    <location>
        <begin position="425"/>
        <end position="1185"/>
    </location>
</feature>
<dbReference type="SUPFAM" id="SSF47923">
    <property type="entry name" value="Ypt/Rab-GAP domain of gyp1p"/>
    <property type="match status" value="1"/>
</dbReference>
<dbReference type="Bgee" id="ENSGGOG00000014377">
    <property type="expression patterns" value="Expressed in testis and 5 other cell types or tissues"/>
</dbReference>
<dbReference type="EC" id="3.4.19.12" evidence="3"/>
<keyword evidence="4" id="KW-1003">Cell membrane</keyword>
<reference evidence="12" key="1">
    <citation type="submission" date="2011-05" db="EMBL/GenBank/DDBJ databases">
        <title>Insights into the evolution of the great apes provided by the gorilla genome.</title>
        <authorList>
            <person name="Scally A."/>
        </authorList>
    </citation>
    <scope>NUCLEOTIDE SEQUENCE [LARGE SCALE GENOMIC DNA]</scope>
</reference>
<feature type="region of interest" description="Disordered" evidence="8">
    <location>
        <begin position="291"/>
        <end position="322"/>
    </location>
</feature>
<keyword evidence="5" id="KW-0378">Hydrolase</keyword>
<dbReference type="CDD" id="cd02257">
    <property type="entry name" value="Peptidase_C19"/>
    <property type="match status" value="1"/>
</dbReference>
<dbReference type="InterPro" id="IPR001394">
    <property type="entry name" value="Peptidase_C19_UCH"/>
</dbReference>
<dbReference type="Gene3D" id="1.10.8.270">
    <property type="entry name" value="putative rabgap domain of human tbc1 domain family member 14 like domains"/>
    <property type="match status" value="1"/>
</dbReference>
<dbReference type="InParanoid" id="G3REQ0"/>